<dbReference type="Proteomes" id="UP000665020">
    <property type="component" value="Chromosome"/>
</dbReference>
<dbReference type="InterPro" id="IPR052713">
    <property type="entry name" value="FeoA"/>
</dbReference>
<dbReference type="AlphaFoldDB" id="A0A8A7KMG1"/>
<dbReference type="InterPro" id="IPR008988">
    <property type="entry name" value="Transcriptional_repressor_C"/>
</dbReference>
<dbReference type="PANTHER" id="PTHR42954:SF2">
    <property type="entry name" value="FE(2+) TRANSPORT PROTEIN A"/>
    <property type="match status" value="1"/>
</dbReference>
<dbReference type="KEGG" id="ifn:GM661_13360"/>
<dbReference type="Pfam" id="PF04023">
    <property type="entry name" value="FeoA"/>
    <property type="match status" value="1"/>
</dbReference>
<feature type="domain" description="Ferrous iron transporter FeoA-like" evidence="2">
    <location>
        <begin position="1"/>
        <end position="73"/>
    </location>
</feature>
<reference evidence="3" key="1">
    <citation type="submission" date="2019-12" db="EMBL/GenBank/DDBJ databases">
        <authorList>
            <person name="zhang j."/>
            <person name="sun C.M."/>
        </authorList>
    </citation>
    <scope>NUCLEOTIDE SEQUENCE</scope>
    <source>
        <strain evidence="3">NS-1</strain>
    </source>
</reference>
<sequence length="73" mass="8205">MNLDKLKPGQECKLIDVHLTGANGQRLMDMGFMPGVKIKVLRNAPLTDPVELEIRGYNVSIRHAEARYIEVSL</sequence>
<dbReference type="PANTHER" id="PTHR42954">
    <property type="entry name" value="FE(2+) TRANSPORT PROTEIN A"/>
    <property type="match status" value="1"/>
</dbReference>
<name>A0A8A7KMG1_9FIRM</name>
<evidence type="ECO:0000259" key="2">
    <source>
        <dbReference type="SMART" id="SM00899"/>
    </source>
</evidence>
<gene>
    <name evidence="3" type="ORF">GM661_13360</name>
</gene>
<dbReference type="SMART" id="SM00899">
    <property type="entry name" value="FeoA"/>
    <property type="match status" value="1"/>
</dbReference>
<dbReference type="GO" id="GO:0046914">
    <property type="term" value="F:transition metal ion binding"/>
    <property type="evidence" value="ECO:0007669"/>
    <property type="project" value="InterPro"/>
</dbReference>
<dbReference type="EMBL" id="CP046640">
    <property type="protein sequence ID" value="QTM00038.1"/>
    <property type="molecule type" value="Genomic_DNA"/>
</dbReference>
<dbReference type="InterPro" id="IPR038157">
    <property type="entry name" value="FeoA_core_dom"/>
</dbReference>
<keyword evidence="1" id="KW-0408">Iron</keyword>
<proteinExistence type="predicted"/>
<dbReference type="Gene3D" id="2.30.30.90">
    <property type="match status" value="1"/>
</dbReference>
<organism evidence="3 4">
    <name type="scientific">Iocasia fonsfrigidae</name>
    <dbReference type="NCBI Taxonomy" id="2682810"/>
    <lineage>
        <taxon>Bacteria</taxon>
        <taxon>Bacillati</taxon>
        <taxon>Bacillota</taxon>
        <taxon>Clostridia</taxon>
        <taxon>Halanaerobiales</taxon>
        <taxon>Halanaerobiaceae</taxon>
        <taxon>Iocasia</taxon>
    </lineage>
</organism>
<keyword evidence="4" id="KW-1185">Reference proteome</keyword>
<evidence type="ECO:0000313" key="4">
    <source>
        <dbReference type="Proteomes" id="UP000665020"/>
    </source>
</evidence>
<evidence type="ECO:0000256" key="1">
    <source>
        <dbReference type="ARBA" id="ARBA00023004"/>
    </source>
</evidence>
<protein>
    <submittedName>
        <fullName evidence="3">Iron transporter FeoA</fullName>
    </submittedName>
</protein>
<dbReference type="SUPFAM" id="SSF50037">
    <property type="entry name" value="C-terminal domain of transcriptional repressors"/>
    <property type="match status" value="1"/>
</dbReference>
<evidence type="ECO:0000313" key="3">
    <source>
        <dbReference type="EMBL" id="QTM00038.1"/>
    </source>
</evidence>
<dbReference type="InterPro" id="IPR007167">
    <property type="entry name" value="Fe-transptr_FeoA-like"/>
</dbReference>
<accession>A0A8A7KMG1</accession>